<accession>A0A382LCI0</accession>
<name>A0A382LCI0_9ZZZZ</name>
<feature type="non-terminal residue" evidence="1">
    <location>
        <position position="144"/>
    </location>
</feature>
<dbReference type="EMBL" id="UINC01085370">
    <property type="protein sequence ID" value="SVC32852.1"/>
    <property type="molecule type" value="Genomic_DNA"/>
</dbReference>
<protein>
    <recommendedName>
        <fullName evidence="2">DUF1800 domain-containing protein</fullName>
    </recommendedName>
</protein>
<reference evidence="1" key="1">
    <citation type="submission" date="2018-05" db="EMBL/GenBank/DDBJ databases">
        <authorList>
            <person name="Lanie J.A."/>
            <person name="Ng W.-L."/>
            <person name="Kazmierczak K.M."/>
            <person name="Andrzejewski T.M."/>
            <person name="Davidsen T.M."/>
            <person name="Wayne K.J."/>
            <person name="Tettelin H."/>
            <person name="Glass J.I."/>
            <person name="Rusch D."/>
            <person name="Podicherti R."/>
            <person name="Tsui H.-C.T."/>
            <person name="Winkler M.E."/>
        </authorList>
    </citation>
    <scope>NUCLEOTIDE SEQUENCE</scope>
</reference>
<sequence>MSTKAVESNTDPALIAHLYRRAGFGATRDQIDQLSEQSYEDIVEFLLDPTPETGVPNDDLTRYLGGEAPHAYLAIWLYRMLNSRNQLQEKMALFWHGVFATGLVKNEHILSSSNQIEMFRRNGMSGMREILMDLAKDPAMIFWL</sequence>
<organism evidence="1">
    <name type="scientific">marine metagenome</name>
    <dbReference type="NCBI Taxonomy" id="408172"/>
    <lineage>
        <taxon>unclassified sequences</taxon>
        <taxon>metagenomes</taxon>
        <taxon>ecological metagenomes</taxon>
    </lineage>
</organism>
<evidence type="ECO:0000313" key="1">
    <source>
        <dbReference type="EMBL" id="SVC32852.1"/>
    </source>
</evidence>
<gene>
    <name evidence="1" type="ORF">METZ01_LOCUS285706</name>
</gene>
<dbReference type="InterPro" id="IPR014917">
    <property type="entry name" value="DUF1800"/>
</dbReference>
<dbReference type="AlphaFoldDB" id="A0A382LCI0"/>
<dbReference type="Pfam" id="PF08811">
    <property type="entry name" value="DUF1800"/>
    <property type="match status" value="1"/>
</dbReference>
<evidence type="ECO:0008006" key="2">
    <source>
        <dbReference type="Google" id="ProtNLM"/>
    </source>
</evidence>
<proteinExistence type="predicted"/>